<dbReference type="OrthoDB" id="695956at2759"/>
<dbReference type="InterPro" id="IPR032675">
    <property type="entry name" value="LRR_dom_sf"/>
</dbReference>
<name>A0A3B6NK58_WHEAT</name>
<dbReference type="PANTHER" id="PTHR34709">
    <property type="entry name" value="OS10G0396666 PROTEIN"/>
    <property type="match status" value="1"/>
</dbReference>
<dbReference type="InterPro" id="IPR055411">
    <property type="entry name" value="LRR_FXL15/At3g58940/PEG3-like"/>
</dbReference>
<dbReference type="Proteomes" id="UP000019116">
    <property type="component" value="Chromosome 6A"/>
</dbReference>
<dbReference type="OMA" id="FMPEARE"/>
<dbReference type="InterPro" id="IPR036047">
    <property type="entry name" value="F-box-like_dom_sf"/>
</dbReference>
<proteinExistence type="predicted"/>
<feature type="compositionally biased region" description="Basic residues" evidence="1">
    <location>
        <begin position="68"/>
        <end position="78"/>
    </location>
</feature>
<dbReference type="Pfam" id="PF24758">
    <property type="entry name" value="LRR_At5g56370"/>
    <property type="match status" value="1"/>
</dbReference>
<dbReference type="Pfam" id="PF00646">
    <property type="entry name" value="F-box"/>
    <property type="match status" value="1"/>
</dbReference>
<dbReference type="Gramene" id="TraesCS6A02G052700.1">
    <property type="protein sequence ID" value="TraesCS6A02G052700.1"/>
    <property type="gene ID" value="TraesCS6A02G052700"/>
</dbReference>
<protein>
    <recommendedName>
        <fullName evidence="6">F-box domain-containing protein</fullName>
    </recommendedName>
</protein>
<reference evidence="4" key="1">
    <citation type="submission" date="2018-08" db="EMBL/GenBank/DDBJ databases">
        <authorList>
            <person name="Rossello M."/>
        </authorList>
    </citation>
    <scope>NUCLEOTIDE SEQUENCE [LARGE SCALE GENOMIC DNA]</scope>
    <source>
        <strain evidence="4">cv. Chinese Spring</strain>
    </source>
</reference>
<dbReference type="PANTHER" id="PTHR34709:SF28">
    <property type="entry name" value="OS08G0272601 PROTEIN"/>
    <property type="match status" value="1"/>
</dbReference>
<dbReference type="EnsemblPlants" id="TraesCS6A02G052700.1">
    <property type="protein sequence ID" value="TraesCS6A02G052700.1"/>
    <property type="gene ID" value="TraesCS6A02G052700"/>
</dbReference>
<evidence type="ECO:0000259" key="3">
    <source>
        <dbReference type="Pfam" id="PF24758"/>
    </source>
</evidence>
<dbReference type="Gramene" id="TraesCAD_scaffold_090577_01G000200.1">
    <property type="protein sequence ID" value="TraesCAD_scaffold_090577_01G000200.1"/>
    <property type="gene ID" value="TraesCAD_scaffold_090577_01G000200"/>
</dbReference>
<dbReference type="InterPro" id="IPR055312">
    <property type="entry name" value="FBL15-like"/>
</dbReference>
<keyword evidence="5" id="KW-1185">Reference proteome</keyword>
<evidence type="ECO:0000313" key="4">
    <source>
        <dbReference type="EnsemblPlants" id="TraesCS6A02G052700.1"/>
    </source>
</evidence>
<feature type="domain" description="F-box/LRR-repeat protein 15/At3g58940/PEG3-like LRR" evidence="3">
    <location>
        <begin position="131"/>
        <end position="266"/>
    </location>
</feature>
<dbReference type="AlphaFoldDB" id="A0A3B6NK58"/>
<evidence type="ECO:0000313" key="5">
    <source>
        <dbReference type="Proteomes" id="UP000019116"/>
    </source>
</evidence>
<dbReference type="InterPro" id="IPR001810">
    <property type="entry name" value="F-box_dom"/>
</dbReference>
<evidence type="ECO:0000256" key="1">
    <source>
        <dbReference type="SAM" id="MobiDB-lite"/>
    </source>
</evidence>
<feature type="region of interest" description="Disordered" evidence="1">
    <location>
        <begin position="57"/>
        <end position="83"/>
    </location>
</feature>
<feature type="domain" description="F-box" evidence="2">
    <location>
        <begin position="13"/>
        <end position="51"/>
    </location>
</feature>
<dbReference type="SUPFAM" id="SSF81383">
    <property type="entry name" value="F-box domain"/>
    <property type="match status" value="1"/>
</dbReference>
<evidence type="ECO:0000259" key="2">
    <source>
        <dbReference type="Pfam" id="PF00646"/>
    </source>
</evidence>
<evidence type="ECO:0008006" key="6">
    <source>
        <dbReference type="Google" id="ProtNLM"/>
    </source>
</evidence>
<organism evidence="4">
    <name type="scientific">Triticum aestivum</name>
    <name type="common">Wheat</name>
    <dbReference type="NCBI Taxonomy" id="4565"/>
    <lineage>
        <taxon>Eukaryota</taxon>
        <taxon>Viridiplantae</taxon>
        <taxon>Streptophyta</taxon>
        <taxon>Embryophyta</taxon>
        <taxon>Tracheophyta</taxon>
        <taxon>Spermatophyta</taxon>
        <taxon>Magnoliopsida</taxon>
        <taxon>Liliopsida</taxon>
        <taxon>Poales</taxon>
        <taxon>Poaceae</taxon>
        <taxon>BOP clade</taxon>
        <taxon>Pooideae</taxon>
        <taxon>Triticodae</taxon>
        <taxon>Triticeae</taxon>
        <taxon>Triticinae</taxon>
        <taxon>Triticum</taxon>
    </lineage>
</organism>
<sequence length="421" mass="47021">MPPSSARDAADLISGLDDDLLLHVLRFMPEAREVARTSALSRRWRDISTRAPVLHFRDGQAGGSTTKKTGKKNKKKKKKEEEEDGHMRYNEFIHNVLARRANSDAYIDTLDLYSTLWPGDSQADVWLRHAMQIVFHALTDLTLCTIKFIDGDDDRLGSLLSSSSCCPRLRRLTLRNLSGVKQLQLNGSALEFLGLDDLSVRRLVVDAPRLSALRLGFHFMEYDDEDEHTSLTVRAPALETLNSSMQLGYCQQLNLQGHTIQLLQECSPNVRHDLYIPGPEGQTEKEVEDEITAIPQFPGITNLTDGQSEKDYNTGSVSSGWKHGVVSLKYLREVEFSGFSGQGYCFDLVQLLLLSAPALERMILTMQAPKEGCRRPTIDLSSLESRLPHGTGKWTARLAFNVAALEWTPYSSMPEVGTGDA</sequence>
<accession>A0A3B6NK58</accession>
<dbReference type="Gene3D" id="3.80.10.10">
    <property type="entry name" value="Ribonuclease Inhibitor"/>
    <property type="match status" value="1"/>
</dbReference>
<dbReference type="Gramene" id="TraesCS6A03G0118400.1">
    <property type="protein sequence ID" value="TraesCS6A03G0118400.1.CDS"/>
    <property type="gene ID" value="TraesCS6A03G0118400"/>
</dbReference>
<reference evidence="4" key="2">
    <citation type="submission" date="2018-10" db="UniProtKB">
        <authorList>
            <consortium name="EnsemblPlants"/>
        </authorList>
    </citation>
    <scope>IDENTIFICATION</scope>
</reference>